<dbReference type="Gene3D" id="1.10.10.10">
    <property type="entry name" value="Winged helix-like DNA-binding domain superfamily/Winged helix DNA-binding domain"/>
    <property type="match status" value="1"/>
</dbReference>
<dbReference type="InterPro" id="IPR013324">
    <property type="entry name" value="RNA_pol_sigma_r3/r4-like"/>
</dbReference>
<dbReference type="STRING" id="368408.Tpen_0711"/>
<dbReference type="AlphaFoldDB" id="A1RY33"/>
<reference evidence="3" key="1">
    <citation type="journal article" date="2008" name="J. Bacteriol.">
        <title>Genome sequence of Thermofilum pendens reveals an exceptional loss of biosynthetic pathways without genome reduction.</title>
        <authorList>
            <person name="Anderson I."/>
            <person name="Rodriguez J."/>
            <person name="Susanti D."/>
            <person name="Porat I."/>
            <person name="Reich C."/>
            <person name="Ulrich L.E."/>
            <person name="Elkins J.G."/>
            <person name="Mavromatis K."/>
            <person name="Lykidis A."/>
            <person name="Kim E."/>
            <person name="Thompson L.S."/>
            <person name="Nolan M."/>
            <person name="Land M."/>
            <person name="Copeland A."/>
            <person name="Lapidus A."/>
            <person name="Lucas S."/>
            <person name="Detter C."/>
            <person name="Zhulin I.B."/>
            <person name="Olsen G.J."/>
            <person name="Whitman W."/>
            <person name="Mukhopadhyay B."/>
            <person name="Bristow J."/>
            <person name="Kyrpides N."/>
        </authorList>
    </citation>
    <scope>NUCLEOTIDE SEQUENCE [LARGE SCALE GENOMIC DNA]</scope>
    <source>
        <strain evidence="3">DSM 2475 / Hrk 5</strain>
    </source>
</reference>
<dbReference type="Proteomes" id="UP000000641">
    <property type="component" value="Chromosome"/>
</dbReference>
<evidence type="ECO:0000313" key="2">
    <source>
        <dbReference type="EMBL" id="ABL78113.1"/>
    </source>
</evidence>
<dbReference type="eggNOG" id="arCOG05671">
    <property type="taxonomic scope" value="Archaea"/>
</dbReference>
<dbReference type="KEGG" id="tpe:Tpen_0711"/>
<dbReference type="GeneID" id="4601592"/>
<dbReference type="InterPro" id="IPR036388">
    <property type="entry name" value="WH-like_DNA-bd_sf"/>
</dbReference>
<evidence type="ECO:0000259" key="1">
    <source>
        <dbReference type="Pfam" id="PF08281"/>
    </source>
</evidence>
<dbReference type="HOGENOM" id="CLU_1292088_0_0_2"/>
<dbReference type="EnsemblBacteria" id="ABL78113">
    <property type="protein sequence ID" value="ABL78113"/>
    <property type="gene ID" value="Tpen_0711"/>
</dbReference>
<keyword evidence="3" id="KW-1185">Reference proteome</keyword>
<name>A1RY33_THEPD</name>
<dbReference type="RefSeq" id="WP_011752378.1">
    <property type="nucleotide sequence ID" value="NC_008698.1"/>
</dbReference>
<protein>
    <submittedName>
        <fullName evidence="2">Transcriptional regulator, RpiR family</fullName>
    </submittedName>
</protein>
<evidence type="ECO:0000313" key="3">
    <source>
        <dbReference type="Proteomes" id="UP000000641"/>
    </source>
</evidence>
<dbReference type="GO" id="GO:0016987">
    <property type="term" value="F:sigma factor activity"/>
    <property type="evidence" value="ECO:0007669"/>
    <property type="project" value="InterPro"/>
</dbReference>
<dbReference type="Pfam" id="PF08281">
    <property type="entry name" value="Sigma70_r4_2"/>
    <property type="match status" value="1"/>
</dbReference>
<dbReference type="OrthoDB" id="31429at2157"/>
<accession>A1RY33</accession>
<dbReference type="GO" id="GO:0006352">
    <property type="term" value="P:DNA-templated transcription initiation"/>
    <property type="evidence" value="ECO:0007669"/>
    <property type="project" value="InterPro"/>
</dbReference>
<dbReference type="SUPFAM" id="SSF88659">
    <property type="entry name" value="Sigma3 and sigma4 domains of RNA polymerase sigma factors"/>
    <property type="match status" value="1"/>
</dbReference>
<organism evidence="2 3">
    <name type="scientific">Thermofilum pendens (strain DSM 2475 / Hrk 5)</name>
    <dbReference type="NCBI Taxonomy" id="368408"/>
    <lineage>
        <taxon>Archaea</taxon>
        <taxon>Thermoproteota</taxon>
        <taxon>Thermoprotei</taxon>
        <taxon>Thermofilales</taxon>
        <taxon>Thermofilaceae</taxon>
        <taxon>Thermofilum</taxon>
    </lineage>
</organism>
<dbReference type="EMBL" id="CP000505">
    <property type="protein sequence ID" value="ABL78113.1"/>
    <property type="molecule type" value="Genomic_DNA"/>
</dbReference>
<proteinExistence type="predicted"/>
<feature type="domain" description="RNA polymerase sigma factor 70 region 4 type 2" evidence="1">
    <location>
        <begin position="3"/>
        <end position="53"/>
    </location>
</feature>
<gene>
    <name evidence="2" type="ordered locus">Tpen_0711</name>
</gene>
<dbReference type="InterPro" id="IPR013249">
    <property type="entry name" value="RNA_pol_sigma70_r4_t2"/>
</dbReference>
<dbReference type="GO" id="GO:0003677">
    <property type="term" value="F:DNA binding"/>
    <property type="evidence" value="ECO:0007669"/>
    <property type="project" value="InterPro"/>
</dbReference>
<sequence>MSDELRNVLSNLTDTERRIVEVYMQRGGSAKEIASLLNVSERTVYKALYKYRKLALEQGIDPSNFYLRKTIAGTAAKPVQQGVPSELLESIKQELVSELAKIVEESVQRALKSMLEDLVVPRQDQRAPVEPVKPAVLEPHYDQVLYRLSDVLEKLNYNIERLAEKIDRLDSSGTAKAIAHEPYSWQAKPITTEVSMPSYVQGNPWLEILSRRQ</sequence>